<proteinExistence type="predicted"/>
<reference evidence="1" key="1">
    <citation type="submission" date="2024-03" db="EMBL/GenBank/DDBJ databases">
        <title>Whole genome sequecning of epiphytes from Marcgravia umbellata leaves.</title>
        <authorList>
            <person name="Kumar G."/>
            <person name="Savka M.A."/>
        </authorList>
    </citation>
    <scope>NUCLEOTIDE SEQUENCE</scope>
    <source>
        <strain evidence="1">RIT_BL5</strain>
    </source>
</reference>
<keyword evidence="2" id="KW-1185">Reference proteome</keyword>
<organism evidence="1 2">
    <name type="scientific">Saccharibacillus sacchari</name>
    <dbReference type="NCBI Taxonomy" id="456493"/>
    <lineage>
        <taxon>Bacteria</taxon>
        <taxon>Bacillati</taxon>
        <taxon>Bacillota</taxon>
        <taxon>Bacilli</taxon>
        <taxon>Bacillales</taxon>
        <taxon>Paenibacillaceae</taxon>
        <taxon>Saccharibacillus</taxon>
    </lineage>
</organism>
<dbReference type="EMBL" id="JBBKAR010000043">
    <property type="protein sequence ID" value="MEJ8305493.1"/>
    <property type="molecule type" value="Genomic_DNA"/>
</dbReference>
<dbReference type="Proteomes" id="UP001380953">
    <property type="component" value="Unassembled WGS sequence"/>
</dbReference>
<comment type="caution">
    <text evidence="1">The sequence shown here is derived from an EMBL/GenBank/DDBJ whole genome shotgun (WGS) entry which is preliminary data.</text>
</comment>
<evidence type="ECO:0000313" key="1">
    <source>
        <dbReference type="EMBL" id="MEJ8305493.1"/>
    </source>
</evidence>
<name>A0ACC6PFB2_9BACL</name>
<gene>
    <name evidence="1" type="ORF">WKI47_16410</name>
</gene>
<protein>
    <submittedName>
        <fullName evidence="1">Uncharacterized protein</fullName>
    </submittedName>
</protein>
<accession>A0ACC6PFB2</accession>
<evidence type="ECO:0000313" key="2">
    <source>
        <dbReference type="Proteomes" id="UP001380953"/>
    </source>
</evidence>
<sequence>MSLRRHWALFSLLGLIAIAVILSFIRHEPVRYVEAKETEAPPAIADRIKQEGVEDRLMLLEHEGWTYAYYGRPDNAYEKVRVQVIDEGFFYTVNAIVEHADNEQSINTDSLVRFQNESGKTIEIGKTEVPWDS</sequence>